<comment type="caution">
    <text evidence="1">The sequence shown here is derived from an EMBL/GenBank/DDBJ whole genome shotgun (WGS) entry which is preliminary data.</text>
</comment>
<dbReference type="Pfam" id="PF05990">
    <property type="entry name" value="DUF900"/>
    <property type="match status" value="1"/>
</dbReference>
<dbReference type="Gene3D" id="3.40.50.1820">
    <property type="entry name" value="alpha/beta hydrolase"/>
    <property type="match status" value="1"/>
</dbReference>
<dbReference type="OrthoDB" id="10251508at2759"/>
<reference evidence="1 2" key="1">
    <citation type="submission" date="2018-06" db="EMBL/GenBank/DDBJ databases">
        <title>Comparative genomics reveals the genomic features of Rhizophagus irregularis, R. cerebriforme, R. diaphanum and Gigaspora rosea, and their symbiotic lifestyle signature.</title>
        <authorList>
            <person name="Morin E."/>
            <person name="San Clemente H."/>
            <person name="Chen E.C.H."/>
            <person name="De La Providencia I."/>
            <person name="Hainaut M."/>
            <person name="Kuo A."/>
            <person name="Kohler A."/>
            <person name="Murat C."/>
            <person name="Tang N."/>
            <person name="Roy S."/>
            <person name="Loubradou J."/>
            <person name="Henrissat B."/>
            <person name="Grigoriev I.V."/>
            <person name="Corradi N."/>
            <person name="Roux C."/>
            <person name="Martin F.M."/>
        </authorList>
    </citation>
    <scope>NUCLEOTIDE SEQUENCE [LARGE SCALE GENOMIC DNA]</scope>
    <source>
        <strain evidence="1 2">DAOM 227022</strain>
    </source>
</reference>
<keyword evidence="2" id="KW-1185">Reference proteome</keyword>
<dbReference type="PANTHER" id="PTHR36513">
    <property type="entry name" value="ABC TRANSMEMBRANE TYPE-1 DOMAIN-CONTAINING PROTEIN"/>
    <property type="match status" value="1"/>
</dbReference>
<evidence type="ECO:0008006" key="3">
    <source>
        <dbReference type="Google" id="ProtNLM"/>
    </source>
</evidence>
<feature type="non-terminal residue" evidence="1">
    <location>
        <position position="356"/>
    </location>
</feature>
<dbReference type="InterPro" id="IPR029058">
    <property type="entry name" value="AB_hydrolase_fold"/>
</dbReference>
<dbReference type="Proteomes" id="UP000265703">
    <property type="component" value="Unassembled WGS sequence"/>
</dbReference>
<dbReference type="STRING" id="658196.A0A397SX67"/>
<organism evidence="1 2">
    <name type="scientific">Glomus cerebriforme</name>
    <dbReference type="NCBI Taxonomy" id="658196"/>
    <lineage>
        <taxon>Eukaryota</taxon>
        <taxon>Fungi</taxon>
        <taxon>Fungi incertae sedis</taxon>
        <taxon>Mucoromycota</taxon>
        <taxon>Glomeromycotina</taxon>
        <taxon>Glomeromycetes</taxon>
        <taxon>Glomerales</taxon>
        <taxon>Glomeraceae</taxon>
        <taxon>Glomus</taxon>
    </lineage>
</organism>
<dbReference type="AlphaFoldDB" id="A0A397SX67"/>
<evidence type="ECO:0000313" key="2">
    <source>
        <dbReference type="Proteomes" id="UP000265703"/>
    </source>
</evidence>
<proteinExistence type="predicted"/>
<protein>
    <recommendedName>
        <fullName evidence="3">Alpha/Beta hydrolase protein</fullName>
    </recommendedName>
</protein>
<evidence type="ECO:0000313" key="1">
    <source>
        <dbReference type="EMBL" id="RIA89266.1"/>
    </source>
</evidence>
<dbReference type="EMBL" id="QKYT01000226">
    <property type="protein sequence ID" value="RIA89266.1"/>
    <property type="molecule type" value="Genomic_DNA"/>
</dbReference>
<dbReference type="InterPro" id="IPR010297">
    <property type="entry name" value="DUF900_hydrolase"/>
</dbReference>
<dbReference type="SUPFAM" id="SSF53474">
    <property type="entry name" value="alpha/beta-Hydrolases"/>
    <property type="match status" value="1"/>
</dbReference>
<accession>A0A397SX67</accession>
<name>A0A397SX67_9GLOM</name>
<gene>
    <name evidence="1" type="ORF">C1645_772858</name>
</gene>
<sequence length="356" mass="40695">MDPDFGVKDMTQSSVIIRAENDGFTITGFYPISVKTSRDEVIVRRVPKKRDSEHSEIEYTLEINGWRPSGIPSSSSSNDSNSSGGFRGSMECIVFIHGFNCPSKFAMETLGQFLALGDFPSYIKPFVFSPPGANSLWYFGAKEQASSEQAINDFRIFLQDLRDAGFCAVHILSHSMGGMLTLQYAKVFDEIFEIASSQRSENEESYFRSKTLMKLSTVTLLNPDTPLNQFIRQDYAILNRYCDHITIYSNARDFALKIGEILGREEMLGRQTRDMYYNGRLMNVDLIDTTQLDVNINKVRHNFFNLNRLLVDDLWDIIVIRRRARERRSRLNRKVRGVGLEGIVYTFLVAPSYVVN</sequence>
<dbReference type="PANTHER" id="PTHR36513:SF1">
    <property type="entry name" value="TRANSMEMBRANE PROTEIN"/>
    <property type="match status" value="1"/>
</dbReference>